<dbReference type="Pfam" id="PF01738">
    <property type="entry name" value="DLH"/>
    <property type="match status" value="1"/>
</dbReference>
<dbReference type="InterPro" id="IPR029058">
    <property type="entry name" value="AB_hydrolase_fold"/>
</dbReference>
<dbReference type="InterPro" id="IPR002925">
    <property type="entry name" value="Dienelactn_hydro"/>
</dbReference>
<accession>A0A5C3LY17</accession>
<dbReference type="EMBL" id="ML213611">
    <property type="protein sequence ID" value="TFK36788.1"/>
    <property type="molecule type" value="Genomic_DNA"/>
</dbReference>
<name>A0A5C3LY17_9AGAR</name>
<gene>
    <name evidence="2" type="ORF">BDQ12DRAFT_608933</name>
</gene>
<keyword evidence="2" id="KW-0378">Hydrolase</keyword>
<dbReference type="OrthoDB" id="2147163at2759"/>
<sequence length="258" mass="28453">MSTSTAAIHNTNKACCTIPPVQSDYTPKGSFKPYGDFKKVYVTGSGSDKHALVCVFDIFGYFPQTQQGADILASTLNTTVYMPDFFEPNPPFPYSKYPPQTDQDKKDIQEFFGGTAKPSFAVEKLLAFGNNLKKQGITKVGVYGFCWGGKVVVTSASDVTPFSSAAIVHPAMLSVDDAKKLAIPLAIYISNDEPVDEYNGIVDVLAKKPFAANTDHKHYKNMFHGWAAARADLKNDENKKEYEDVYSKLADFFHKTLV</sequence>
<proteinExistence type="predicted"/>
<dbReference type="Proteomes" id="UP000308652">
    <property type="component" value="Unassembled WGS sequence"/>
</dbReference>
<feature type="domain" description="Dienelactone hydrolase" evidence="1">
    <location>
        <begin position="49"/>
        <end position="256"/>
    </location>
</feature>
<dbReference type="PANTHER" id="PTHR47668:SF1">
    <property type="entry name" value="DIENELACTONE HYDROLASE DOMAIN-CONTAINING PROTEIN-RELATED"/>
    <property type="match status" value="1"/>
</dbReference>
<dbReference type="GO" id="GO:0016787">
    <property type="term" value="F:hydrolase activity"/>
    <property type="evidence" value="ECO:0007669"/>
    <property type="project" value="UniProtKB-KW"/>
</dbReference>
<evidence type="ECO:0000313" key="2">
    <source>
        <dbReference type="EMBL" id="TFK36788.1"/>
    </source>
</evidence>
<protein>
    <submittedName>
        <fullName evidence="2">Dienelactone hydrolase</fullName>
    </submittedName>
</protein>
<reference evidence="2 3" key="1">
    <citation type="journal article" date="2019" name="Nat. Ecol. Evol.">
        <title>Megaphylogeny resolves global patterns of mushroom evolution.</title>
        <authorList>
            <person name="Varga T."/>
            <person name="Krizsan K."/>
            <person name="Foldi C."/>
            <person name="Dima B."/>
            <person name="Sanchez-Garcia M."/>
            <person name="Sanchez-Ramirez S."/>
            <person name="Szollosi G.J."/>
            <person name="Szarkandi J.G."/>
            <person name="Papp V."/>
            <person name="Albert L."/>
            <person name="Andreopoulos W."/>
            <person name="Angelini C."/>
            <person name="Antonin V."/>
            <person name="Barry K.W."/>
            <person name="Bougher N.L."/>
            <person name="Buchanan P."/>
            <person name="Buyck B."/>
            <person name="Bense V."/>
            <person name="Catcheside P."/>
            <person name="Chovatia M."/>
            <person name="Cooper J."/>
            <person name="Damon W."/>
            <person name="Desjardin D."/>
            <person name="Finy P."/>
            <person name="Geml J."/>
            <person name="Haridas S."/>
            <person name="Hughes K."/>
            <person name="Justo A."/>
            <person name="Karasinski D."/>
            <person name="Kautmanova I."/>
            <person name="Kiss B."/>
            <person name="Kocsube S."/>
            <person name="Kotiranta H."/>
            <person name="LaButti K.M."/>
            <person name="Lechner B.E."/>
            <person name="Liimatainen K."/>
            <person name="Lipzen A."/>
            <person name="Lukacs Z."/>
            <person name="Mihaltcheva S."/>
            <person name="Morgado L.N."/>
            <person name="Niskanen T."/>
            <person name="Noordeloos M.E."/>
            <person name="Ohm R.A."/>
            <person name="Ortiz-Santana B."/>
            <person name="Ovrebo C."/>
            <person name="Racz N."/>
            <person name="Riley R."/>
            <person name="Savchenko A."/>
            <person name="Shiryaev A."/>
            <person name="Soop K."/>
            <person name="Spirin V."/>
            <person name="Szebenyi C."/>
            <person name="Tomsovsky M."/>
            <person name="Tulloss R.E."/>
            <person name="Uehling J."/>
            <person name="Grigoriev I.V."/>
            <person name="Vagvolgyi C."/>
            <person name="Papp T."/>
            <person name="Martin F.M."/>
            <person name="Miettinen O."/>
            <person name="Hibbett D.S."/>
            <person name="Nagy L.G."/>
        </authorList>
    </citation>
    <scope>NUCLEOTIDE SEQUENCE [LARGE SCALE GENOMIC DNA]</scope>
    <source>
        <strain evidence="2 3">CBS 166.37</strain>
    </source>
</reference>
<dbReference type="Gene3D" id="3.40.50.1820">
    <property type="entry name" value="alpha/beta hydrolase"/>
    <property type="match status" value="1"/>
</dbReference>
<evidence type="ECO:0000313" key="3">
    <source>
        <dbReference type="Proteomes" id="UP000308652"/>
    </source>
</evidence>
<organism evidence="2 3">
    <name type="scientific">Crucibulum laeve</name>
    <dbReference type="NCBI Taxonomy" id="68775"/>
    <lineage>
        <taxon>Eukaryota</taxon>
        <taxon>Fungi</taxon>
        <taxon>Dikarya</taxon>
        <taxon>Basidiomycota</taxon>
        <taxon>Agaricomycotina</taxon>
        <taxon>Agaricomycetes</taxon>
        <taxon>Agaricomycetidae</taxon>
        <taxon>Agaricales</taxon>
        <taxon>Agaricineae</taxon>
        <taxon>Nidulariaceae</taxon>
        <taxon>Crucibulum</taxon>
    </lineage>
</organism>
<evidence type="ECO:0000259" key="1">
    <source>
        <dbReference type="Pfam" id="PF01738"/>
    </source>
</evidence>
<dbReference type="AlphaFoldDB" id="A0A5C3LY17"/>
<dbReference type="STRING" id="68775.A0A5C3LY17"/>
<keyword evidence="3" id="KW-1185">Reference proteome</keyword>
<dbReference type="SUPFAM" id="SSF53474">
    <property type="entry name" value="alpha/beta-Hydrolases"/>
    <property type="match status" value="1"/>
</dbReference>
<dbReference type="PANTHER" id="PTHR47668">
    <property type="entry name" value="DIENELACTONE HYDROLASE FAMILY PROTEIN (AFU_ORTHOLOGUE AFUA_6G01940)"/>
    <property type="match status" value="1"/>
</dbReference>